<evidence type="ECO:0000313" key="3">
    <source>
        <dbReference type="Proteomes" id="UP000247810"/>
    </source>
</evidence>
<dbReference type="InterPro" id="IPR013785">
    <property type="entry name" value="Aldolase_TIM"/>
</dbReference>
<accession>A0A319ENX1</accession>
<evidence type="ECO:0000313" key="2">
    <source>
        <dbReference type="EMBL" id="PYH92642.1"/>
    </source>
</evidence>
<keyword evidence="1" id="KW-0704">Schiff base</keyword>
<evidence type="ECO:0000256" key="1">
    <source>
        <dbReference type="ARBA" id="ARBA00023270"/>
    </source>
</evidence>
<dbReference type="OrthoDB" id="1711136at2759"/>
<dbReference type="GO" id="GO:0005975">
    <property type="term" value="P:carbohydrate metabolic process"/>
    <property type="evidence" value="ECO:0007669"/>
    <property type="project" value="InterPro"/>
</dbReference>
<dbReference type="AlphaFoldDB" id="A0A319ENX1"/>
<dbReference type="Gene3D" id="3.20.20.70">
    <property type="entry name" value="Aldolase class I"/>
    <property type="match status" value="1"/>
</dbReference>
<dbReference type="PANTHER" id="PTHR10683:SF39">
    <property type="entry name" value="TRANSALDOLASE"/>
    <property type="match status" value="1"/>
</dbReference>
<feature type="non-terminal residue" evidence="2">
    <location>
        <position position="226"/>
    </location>
</feature>
<dbReference type="SUPFAM" id="SSF51569">
    <property type="entry name" value="Aldolase"/>
    <property type="match status" value="1"/>
</dbReference>
<gene>
    <name evidence="2" type="ORF">BO71DRAFT_356856</name>
</gene>
<proteinExistence type="predicted"/>
<dbReference type="Pfam" id="PF00923">
    <property type="entry name" value="TAL_FSA"/>
    <property type="match status" value="1"/>
</dbReference>
<reference evidence="2 3" key="1">
    <citation type="submission" date="2018-02" db="EMBL/GenBank/DDBJ databases">
        <title>The genomes of Aspergillus section Nigri reveals drivers in fungal speciation.</title>
        <authorList>
            <consortium name="DOE Joint Genome Institute"/>
            <person name="Vesth T.C."/>
            <person name="Nybo J."/>
            <person name="Theobald S."/>
            <person name="Brandl J."/>
            <person name="Frisvad J.C."/>
            <person name="Nielsen K.F."/>
            <person name="Lyhne E.K."/>
            <person name="Kogle M.E."/>
            <person name="Kuo A."/>
            <person name="Riley R."/>
            <person name="Clum A."/>
            <person name="Nolan M."/>
            <person name="Lipzen A."/>
            <person name="Salamov A."/>
            <person name="Henrissat B."/>
            <person name="Wiebenga A."/>
            <person name="De vries R.P."/>
            <person name="Grigoriev I.V."/>
            <person name="Mortensen U.H."/>
            <person name="Andersen M.R."/>
            <person name="Baker S.E."/>
        </authorList>
    </citation>
    <scope>NUCLEOTIDE SEQUENCE [LARGE SCALE GENOMIC DNA]</scope>
    <source>
        <strain evidence="2 3">CBS 707.79</strain>
    </source>
</reference>
<name>A0A319ENX1_9EURO</name>
<organism evidence="2 3">
    <name type="scientific">Aspergillus ellipticus CBS 707.79</name>
    <dbReference type="NCBI Taxonomy" id="1448320"/>
    <lineage>
        <taxon>Eukaryota</taxon>
        <taxon>Fungi</taxon>
        <taxon>Dikarya</taxon>
        <taxon>Ascomycota</taxon>
        <taxon>Pezizomycotina</taxon>
        <taxon>Eurotiomycetes</taxon>
        <taxon>Eurotiomycetidae</taxon>
        <taxon>Eurotiales</taxon>
        <taxon>Aspergillaceae</taxon>
        <taxon>Aspergillus</taxon>
        <taxon>Aspergillus subgen. Circumdati</taxon>
    </lineage>
</organism>
<keyword evidence="3" id="KW-1185">Reference proteome</keyword>
<dbReference type="InterPro" id="IPR001585">
    <property type="entry name" value="TAL/FSA"/>
</dbReference>
<dbReference type="PANTHER" id="PTHR10683">
    <property type="entry name" value="TRANSALDOLASE"/>
    <property type="match status" value="1"/>
</dbReference>
<sequence>MAAAAELNKQGLRTLGTSLFSLAQAVTASQAGCLYISPYFNEVAAYSDESLMHKGPDPAMTHPMAPRVIHILEAYAQLYKKTGKEQPLFVMASNANITEVLATAELGCQHITVLAAHLKELQETPLDATALAKYPFLQNPPPKEKEGAYYNKYQTPERFVGHTKIDPVAGPEWDGVLADIHKDYLKDNGNALSEAIENDPAVVKKMKDVLDAFLEGEAIARRAIEE</sequence>
<dbReference type="STRING" id="1448320.A0A319ENX1"/>
<dbReference type="EMBL" id="KZ825911">
    <property type="protein sequence ID" value="PYH92642.1"/>
    <property type="molecule type" value="Genomic_DNA"/>
</dbReference>
<dbReference type="GO" id="GO:0004801">
    <property type="term" value="F:transaldolase activity"/>
    <property type="evidence" value="ECO:0007669"/>
    <property type="project" value="TreeGrafter"/>
</dbReference>
<dbReference type="VEuPathDB" id="FungiDB:BO71DRAFT_356856"/>
<protein>
    <submittedName>
        <fullName evidence="2">Aldolase</fullName>
    </submittedName>
</protein>
<dbReference type="Proteomes" id="UP000247810">
    <property type="component" value="Unassembled WGS sequence"/>
</dbReference>
<dbReference type="GO" id="GO:0009052">
    <property type="term" value="P:pentose-phosphate shunt, non-oxidative branch"/>
    <property type="evidence" value="ECO:0007669"/>
    <property type="project" value="TreeGrafter"/>
</dbReference>